<dbReference type="AlphaFoldDB" id="A0A8H7C6F3"/>
<dbReference type="PANTHER" id="PTHR10783">
    <property type="entry name" value="XENOTROPIC AND POLYTROPIC RETROVIRUS RECEPTOR 1-RELATED"/>
    <property type="match status" value="1"/>
</dbReference>
<feature type="transmembrane region" description="Helical" evidence="7">
    <location>
        <begin position="434"/>
        <end position="458"/>
    </location>
</feature>
<keyword evidence="3 7" id="KW-0812">Transmembrane</keyword>
<dbReference type="PROSITE" id="PS51380">
    <property type="entry name" value="EXS"/>
    <property type="match status" value="1"/>
</dbReference>
<feature type="transmembrane region" description="Helical" evidence="7">
    <location>
        <begin position="396"/>
        <end position="414"/>
    </location>
</feature>
<feature type="region of interest" description="Disordered" evidence="6">
    <location>
        <begin position="781"/>
        <end position="807"/>
    </location>
</feature>
<evidence type="ECO:0000313" key="10">
    <source>
        <dbReference type="EMBL" id="KAF7763567.1"/>
    </source>
</evidence>
<evidence type="ECO:0000256" key="7">
    <source>
        <dbReference type="SAM" id="Phobius"/>
    </source>
</evidence>
<keyword evidence="5 7" id="KW-0472">Membrane</keyword>
<dbReference type="Pfam" id="PF03124">
    <property type="entry name" value="EXS"/>
    <property type="match status" value="1"/>
</dbReference>
<feature type="compositionally biased region" description="Polar residues" evidence="6">
    <location>
        <begin position="238"/>
        <end position="255"/>
    </location>
</feature>
<dbReference type="CDD" id="cd14475">
    <property type="entry name" value="SPX_SYG1_like"/>
    <property type="match status" value="1"/>
</dbReference>
<name>A0A8H7C6F3_AGABI</name>
<dbReference type="InterPro" id="IPR004331">
    <property type="entry name" value="SPX_dom"/>
</dbReference>
<dbReference type="GO" id="GO:0006817">
    <property type="term" value="P:phosphate ion transport"/>
    <property type="evidence" value="ECO:0007669"/>
    <property type="project" value="TreeGrafter"/>
</dbReference>
<keyword evidence="4 7" id="KW-1133">Transmembrane helix</keyword>
<comment type="similarity">
    <text evidence="2">Belongs to the SYG1 (TC 2.A.94) family.</text>
</comment>
<reference evidence="10 11" key="1">
    <citation type="journal article" name="Sci. Rep.">
        <title>Telomere-to-telomere assembled and centromere annotated genomes of the two main subspecies of the button mushroom Agaricus bisporus reveal especially polymorphic chromosome ends.</title>
        <authorList>
            <person name="Sonnenberg A.S.M."/>
            <person name="Sedaghat-Telgerd N."/>
            <person name="Lavrijssen B."/>
            <person name="Ohm R.A."/>
            <person name="Hendrickx P.M."/>
            <person name="Scholtmeijer K."/>
            <person name="Baars J.J.P."/>
            <person name="van Peer A."/>
        </authorList>
    </citation>
    <scope>NUCLEOTIDE SEQUENCE [LARGE SCALE GENOMIC DNA]</scope>
    <source>
        <strain evidence="10 11">H119_p4</strain>
    </source>
</reference>
<evidence type="ECO:0000256" key="3">
    <source>
        <dbReference type="ARBA" id="ARBA00022692"/>
    </source>
</evidence>
<feature type="region of interest" description="Disordered" evidence="6">
    <location>
        <begin position="73"/>
        <end position="102"/>
    </location>
</feature>
<sequence>MKFAQNLEDTQTPEWKRAYLDYRGLKKFISVIRRAHEAAAFREPSLRSPIAKYTAPDTHRFVVSAGADNVGKSPRFGNSVADATQRTEQEGSVSSPQLPGNFSHRRRFSVLSMGGQRVAGRSYSVRSGKTPARPVNPMAALPLGELRTHLSPQEEAFFDHLDAQLEKVESFYSAREGEMIARTALLQQQLLELQDHSRAIHQKTDSRNTWTSGVTTALKVKFRPHPAIDIPASHSPGKKSTVTSLQDEVSQSKIVSSPGGKPNGEGSGARNHDTGQHDVPQLSELDHYLYAKKNLKKAALEHYRGLELLQNYRILNLTGFRKALKKFEKVTKIRAQEQYMVEKVDSGVLGSDKTLQDMQRTMQELYAQAFLGGDVKRAMGRLRGGARTKTHHFSTFRSGLLIGVGLPALAAGIYQSTLDISYDSIEAFDALLYIYGVLFIPVCFSLLVGLNVVVWARSRVNYSFIFEFDIRTRLDYREYFEIPSFLFATLCYAFWLSFARIGFPSISPHVWPLVWLGLTATILFDPLPFQSRPSRYWILRKLGRLFISGTQRVEFADFWLGDQLCSLVFTLSNLYLFACLYAEDFNEDWSNCTTQANTWPIVFLLSALPFIIRLIQSIKRYADSGLVTHLINGGKYGVGILYYLFYTLWRHQRTHYNTLFVIWLVFGISYTIYAATWDFLMDWSLLKPHAKHFLLRDELGYSNHVYLYYFAMVTNVLIRFSWVIYIPQSGPSSLIRSFVVGFLEMLRRVQWNFYRLENEHLGNMDQYRVTREVPLPYTFDHHSTDEDEGPVSKSRSSNHEKRINERN</sequence>
<feature type="compositionally biased region" description="Polar residues" evidence="6">
    <location>
        <begin position="81"/>
        <end position="100"/>
    </location>
</feature>
<proteinExistence type="inferred from homology"/>
<comment type="subcellular location">
    <subcellularLocation>
        <location evidence="1">Membrane</location>
        <topology evidence="1">Multi-pass membrane protein</topology>
    </subcellularLocation>
</comment>
<comment type="caution">
    <text evidence="10">The sequence shown here is derived from an EMBL/GenBank/DDBJ whole genome shotgun (WGS) entry which is preliminary data.</text>
</comment>
<dbReference type="GO" id="GO:0016036">
    <property type="term" value="P:cellular response to phosphate starvation"/>
    <property type="evidence" value="ECO:0007669"/>
    <property type="project" value="TreeGrafter"/>
</dbReference>
<organism evidence="10 11">
    <name type="scientific">Agaricus bisporus var. burnettii</name>
    <dbReference type="NCBI Taxonomy" id="192524"/>
    <lineage>
        <taxon>Eukaryota</taxon>
        <taxon>Fungi</taxon>
        <taxon>Dikarya</taxon>
        <taxon>Basidiomycota</taxon>
        <taxon>Agaricomycotina</taxon>
        <taxon>Agaricomycetes</taxon>
        <taxon>Agaricomycetidae</taxon>
        <taxon>Agaricales</taxon>
        <taxon>Agaricineae</taxon>
        <taxon>Agaricaceae</taxon>
        <taxon>Agaricus</taxon>
    </lineage>
</organism>
<feature type="transmembrane region" description="Helical" evidence="7">
    <location>
        <begin position="706"/>
        <end position="725"/>
    </location>
</feature>
<evidence type="ECO:0008006" key="12">
    <source>
        <dbReference type="Google" id="ProtNLM"/>
    </source>
</evidence>
<feature type="compositionally biased region" description="Basic and acidic residues" evidence="6">
    <location>
        <begin position="797"/>
        <end position="807"/>
    </location>
</feature>
<dbReference type="PROSITE" id="PS51382">
    <property type="entry name" value="SPX"/>
    <property type="match status" value="1"/>
</dbReference>
<gene>
    <name evidence="10" type="ORF">Agabi119p4_8104</name>
</gene>
<feature type="domain" description="EXS" evidence="8">
    <location>
        <begin position="593"/>
        <end position="787"/>
    </location>
</feature>
<dbReference type="EMBL" id="JABXXO010000011">
    <property type="protein sequence ID" value="KAF7763567.1"/>
    <property type="molecule type" value="Genomic_DNA"/>
</dbReference>
<evidence type="ECO:0000256" key="6">
    <source>
        <dbReference type="SAM" id="MobiDB-lite"/>
    </source>
</evidence>
<dbReference type="InterPro" id="IPR004342">
    <property type="entry name" value="EXS_C"/>
</dbReference>
<accession>A0A8H7C6F3</accession>
<dbReference type="Proteomes" id="UP000629468">
    <property type="component" value="Unassembled WGS sequence"/>
</dbReference>
<dbReference type="PANTHER" id="PTHR10783:SF103">
    <property type="entry name" value="SOLUTE CARRIER FAMILY 53 MEMBER 1"/>
    <property type="match status" value="1"/>
</dbReference>
<protein>
    <recommendedName>
        <fullName evidence="12">SPX domain-containing protein</fullName>
    </recommendedName>
</protein>
<evidence type="ECO:0000313" key="11">
    <source>
        <dbReference type="Proteomes" id="UP000629468"/>
    </source>
</evidence>
<evidence type="ECO:0000256" key="5">
    <source>
        <dbReference type="ARBA" id="ARBA00023136"/>
    </source>
</evidence>
<evidence type="ECO:0000256" key="4">
    <source>
        <dbReference type="ARBA" id="ARBA00022989"/>
    </source>
</evidence>
<evidence type="ECO:0000259" key="8">
    <source>
        <dbReference type="PROSITE" id="PS51380"/>
    </source>
</evidence>
<evidence type="ECO:0000256" key="2">
    <source>
        <dbReference type="ARBA" id="ARBA00009665"/>
    </source>
</evidence>
<feature type="region of interest" description="Disordered" evidence="6">
    <location>
        <begin position="225"/>
        <end position="278"/>
    </location>
</feature>
<feature type="transmembrane region" description="Helical" evidence="7">
    <location>
        <begin position="627"/>
        <end position="649"/>
    </location>
</feature>
<feature type="transmembrane region" description="Helical" evidence="7">
    <location>
        <begin position="510"/>
        <end position="529"/>
    </location>
</feature>
<feature type="transmembrane region" description="Helical" evidence="7">
    <location>
        <begin position="598"/>
        <end position="615"/>
    </location>
</feature>
<dbReference type="GO" id="GO:0005794">
    <property type="term" value="C:Golgi apparatus"/>
    <property type="evidence" value="ECO:0007669"/>
    <property type="project" value="TreeGrafter"/>
</dbReference>
<evidence type="ECO:0000259" key="9">
    <source>
        <dbReference type="PROSITE" id="PS51382"/>
    </source>
</evidence>
<dbReference type="GO" id="GO:0000822">
    <property type="term" value="F:inositol hexakisphosphate binding"/>
    <property type="evidence" value="ECO:0007669"/>
    <property type="project" value="TreeGrafter"/>
</dbReference>
<feature type="transmembrane region" description="Helical" evidence="7">
    <location>
        <begin position="661"/>
        <end position="685"/>
    </location>
</feature>
<dbReference type="GO" id="GO:0005886">
    <property type="term" value="C:plasma membrane"/>
    <property type="evidence" value="ECO:0007669"/>
    <property type="project" value="TreeGrafter"/>
</dbReference>
<feature type="transmembrane region" description="Helical" evidence="7">
    <location>
        <begin position="479"/>
        <end position="498"/>
    </location>
</feature>
<dbReference type="Pfam" id="PF03105">
    <property type="entry name" value="SPX"/>
    <property type="match status" value="1"/>
</dbReference>
<feature type="domain" description="SPX" evidence="9">
    <location>
        <begin position="1"/>
        <end position="341"/>
    </location>
</feature>
<evidence type="ECO:0000256" key="1">
    <source>
        <dbReference type="ARBA" id="ARBA00004141"/>
    </source>
</evidence>